<feature type="non-terminal residue" evidence="4">
    <location>
        <position position="366"/>
    </location>
</feature>
<organism evidence="4 5">
    <name type="scientific">Arthrobacter gallicola</name>
    <dbReference type="NCBI Taxonomy" id="2762225"/>
    <lineage>
        <taxon>Bacteria</taxon>
        <taxon>Bacillati</taxon>
        <taxon>Actinomycetota</taxon>
        <taxon>Actinomycetes</taxon>
        <taxon>Micrococcales</taxon>
        <taxon>Micrococcaceae</taxon>
        <taxon>Arthrobacter</taxon>
    </lineage>
</organism>
<evidence type="ECO:0000313" key="5">
    <source>
        <dbReference type="Proteomes" id="UP000609874"/>
    </source>
</evidence>
<dbReference type="Gene3D" id="3.20.20.80">
    <property type="entry name" value="Glycosidases"/>
    <property type="match status" value="1"/>
</dbReference>
<keyword evidence="5" id="KW-1185">Reference proteome</keyword>
<gene>
    <name evidence="4" type="ORF">H9639_08865</name>
</gene>
<dbReference type="InterPro" id="IPR017853">
    <property type="entry name" value="GH"/>
</dbReference>
<dbReference type="InterPro" id="IPR018077">
    <property type="entry name" value="Glyco_hydro_fam25_subgr"/>
</dbReference>
<dbReference type="InterPro" id="IPR013207">
    <property type="entry name" value="LGFP"/>
</dbReference>
<comment type="similarity">
    <text evidence="1">Belongs to the glycosyl hydrolase 25 family.</text>
</comment>
<name>A0ABR8US88_9MICC</name>
<accession>A0ABR8US88</accession>
<evidence type="ECO:0000313" key="4">
    <source>
        <dbReference type="EMBL" id="MBD7995405.1"/>
    </source>
</evidence>
<dbReference type="Proteomes" id="UP000609874">
    <property type="component" value="Unassembled WGS sequence"/>
</dbReference>
<dbReference type="Pfam" id="PF08310">
    <property type="entry name" value="LGFP"/>
    <property type="match status" value="1"/>
</dbReference>
<keyword evidence="2" id="KW-0378">Hydrolase</keyword>
<dbReference type="EMBL" id="JACSQD010000003">
    <property type="protein sequence ID" value="MBD7995405.1"/>
    <property type="molecule type" value="Genomic_DNA"/>
</dbReference>
<dbReference type="CDD" id="cd06412">
    <property type="entry name" value="GH25_CH-type"/>
    <property type="match status" value="1"/>
</dbReference>
<dbReference type="Pfam" id="PF01183">
    <property type="entry name" value="Glyco_hydro_25"/>
    <property type="match status" value="1"/>
</dbReference>
<protein>
    <submittedName>
        <fullName evidence="4">Lysozyme M1</fullName>
    </submittedName>
</protein>
<dbReference type="InterPro" id="IPR002053">
    <property type="entry name" value="Glyco_hydro_25"/>
</dbReference>
<dbReference type="PANTHER" id="PTHR34135:SF2">
    <property type="entry name" value="LYSOZYME"/>
    <property type="match status" value="1"/>
</dbReference>
<proteinExistence type="inferred from homology"/>
<dbReference type="SMART" id="SM00641">
    <property type="entry name" value="Glyco_25"/>
    <property type="match status" value="1"/>
</dbReference>
<dbReference type="PANTHER" id="PTHR34135">
    <property type="entry name" value="LYSOZYME"/>
    <property type="match status" value="1"/>
</dbReference>
<dbReference type="PROSITE" id="PS51904">
    <property type="entry name" value="GLYCOSYL_HYDROL_F25_2"/>
    <property type="match status" value="1"/>
</dbReference>
<sequence>MFGARMGQGLERLLVTGDAQVPTPGEEQQEANAEAGLENPLQIPDTAAGAPAAAVSGEASAAAPAAALAATWMPSGIQGMDVSSHQQNVDWGSAWRQGSRFAYVKATEGTYYKNPYYNQQYNGSGNVGMVRGAYHFAIPSVGSAAAEANYFVNNGGGWSADGRTLPPLLDIEYNPYPQLGNTCYNMSAAQMIAWIRDFSNTIQSRTGRVPMIYTTADWWRTCTGNTNAFANHPLHIASYSQAGPGALPNGWPAYKVWQYSSTGPFAGDSNVFNGSTADLDRFVRSGSPAADAIGVAAAANPALGAPRGGVVCGLSGGGCYQNFAGGAVLWSPATGAQASVNGPIRTAYQASGFENGPLGYPRSPQV</sequence>
<comment type="caution">
    <text evidence="4">The sequence shown here is derived from an EMBL/GenBank/DDBJ whole genome shotgun (WGS) entry which is preliminary data.</text>
</comment>
<evidence type="ECO:0000256" key="3">
    <source>
        <dbReference type="ARBA" id="ARBA00023295"/>
    </source>
</evidence>
<keyword evidence="3" id="KW-0326">Glycosidase</keyword>
<dbReference type="SUPFAM" id="SSF51445">
    <property type="entry name" value="(Trans)glycosidases"/>
    <property type="match status" value="1"/>
</dbReference>
<reference evidence="4 5" key="1">
    <citation type="submission" date="2020-08" db="EMBL/GenBank/DDBJ databases">
        <title>A Genomic Blueprint of the Chicken Gut Microbiome.</title>
        <authorList>
            <person name="Gilroy R."/>
            <person name="Ravi A."/>
            <person name="Getino M."/>
            <person name="Pursley I."/>
            <person name="Horton D.L."/>
            <person name="Alikhan N.-F."/>
            <person name="Baker D."/>
            <person name="Gharbi K."/>
            <person name="Hall N."/>
            <person name="Watson M."/>
            <person name="Adriaenssens E.M."/>
            <person name="Foster-Nyarko E."/>
            <person name="Jarju S."/>
            <person name="Secka A."/>
            <person name="Antonio M."/>
            <person name="Oren A."/>
            <person name="Chaudhuri R."/>
            <person name="La Ragione R.M."/>
            <person name="Hildebrand F."/>
            <person name="Pallen M.J."/>
        </authorList>
    </citation>
    <scope>NUCLEOTIDE SEQUENCE [LARGE SCALE GENOMIC DNA]</scope>
    <source>
        <strain evidence="4 5">Sa2CUA1</strain>
    </source>
</reference>
<dbReference type="RefSeq" id="WP_318242039.1">
    <property type="nucleotide sequence ID" value="NZ_JACSQD010000003.1"/>
</dbReference>
<evidence type="ECO:0000256" key="1">
    <source>
        <dbReference type="ARBA" id="ARBA00010646"/>
    </source>
</evidence>
<evidence type="ECO:0000256" key="2">
    <source>
        <dbReference type="ARBA" id="ARBA00022801"/>
    </source>
</evidence>